<reference evidence="2" key="1">
    <citation type="submission" date="2022-07" db="EMBL/GenBank/DDBJ databases">
        <title>Genome Sequence of Agrocybe chaxingu.</title>
        <authorList>
            <person name="Buettner E."/>
        </authorList>
    </citation>
    <scope>NUCLEOTIDE SEQUENCE</scope>
    <source>
        <strain evidence="2">MP-N11</strain>
    </source>
</reference>
<comment type="caution">
    <text evidence="2">The sequence shown here is derived from an EMBL/GenBank/DDBJ whole genome shotgun (WGS) entry which is preliminary data.</text>
</comment>
<accession>A0A9W8JQW6</accession>
<dbReference type="EMBL" id="JANKHO010002030">
    <property type="protein sequence ID" value="KAJ3495418.1"/>
    <property type="molecule type" value="Genomic_DNA"/>
</dbReference>
<name>A0A9W8JQW6_9AGAR</name>
<proteinExistence type="predicted"/>
<keyword evidence="3" id="KW-1185">Reference proteome</keyword>
<sequence>MPSRNLPTPNHHDRQSSPARSASPTVPAQPILRLPPANQVLPKRHFAGCCYAGFGLLPLPRLFRLWLPERCCTSIASWAASVIPAVLPLLLAPLDDEKGSLNASELVEVDTGAGMDLLDLPPRAEMGREAGLLAAAATDVNWDQYVFSEGFDRDCDKQSKRRSSSSSGSSLYEHLKLWDSDDASSLTPVDSSGHGVSKLEAYLYYHGIRGNRKSGPKLIYRTSTDTFSPPFGPSQDLRKMQLLTVHGHGKLGQNNLWAVIRDKVHNLLKA</sequence>
<dbReference type="OrthoDB" id="5424209at2759"/>
<evidence type="ECO:0000313" key="2">
    <source>
        <dbReference type="EMBL" id="KAJ3495418.1"/>
    </source>
</evidence>
<feature type="compositionally biased region" description="Polar residues" evidence="1">
    <location>
        <begin position="16"/>
        <end position="26"/>
    </location>
</feature>
<evidence type="ECO:0000313" key="3">
    <source>
        <dbReference type="Proteomes" id="UP001148786"/>
    </source>
</evidence>
<gene>
    <name evidence="2" type="ORF">NLJ89_g10627</name>
</gene>
<evidence type="ECO:0000256" key="1">
    <source>
        <dbReference type="SAM" id="MobiDB-lite"/>
    </source>
</evidence>
<organism evidence="2 3">
    <name type="scientific">Agrocybe chaxingu</name>
    <dbReference type="NCBI Taxonomy" id="84603"/>
    <lineage>
        <taxon>Eukaryota</taxon>
        <taxon>Fungi</taxon>
        <taxon>Dikarya</taxon>
        <taxon>Basidiomycota</taxon>
        <taxon>Agaricomycotina</taxon>
        <taxon>Agaricomycetes</taxon>
        <taxon>Agaricomycetidae</taxon>
        <taxon>Agaricales</taxon>
        <taxon>Agaricineae</taxon>
        <taxon>Strophariaceae</taxon>
        <taxon>Agrocybe</taxon>
    </lineage>
</organism>
<protein>
    <submittedName>
        <fullName evidence="2">Uncharacterized protein</fullName>
    </submittedName>
</protein>
<dbReference type="AlphaFoldDB" id="A0A9W8JQW6"/>
<dbReference type="Proteomes" id="UP001148786">
    <property type="component" value="Unassembled WGS sequence"/>
</dbReference>
<feature type="region of interest" description="Disordered" evidence="1">
    <location>
        <begin position="1"/>
        <end position="29"/>
    </location>
</feature>